<dbReference type="PANTHER" id="PTHR32309:SF31">
    <property type="entry name" value="CAPSULAR EXOPOLYSACCHARIDE FAMILY"/>
    <property type="match status" value="1"/>
</dbReference>
<keyword evidence="1" id="KW-0472">Membrane</keyword>
<dbReference type="Proteomes" id="UP000287467">
    <property type="component" value="Unassembled WGS sequence"/>
</dbReference>
<keyword evidence="1" id="KW-0812">Transmembrane</keyword>
<evidence type="ECO:0000313" key="2">
    <source>
        <dbReference type="EMBL" id="RTI55836.1"/>
    </source>
</evidence>
<dbReference type="PANTHER" id="PTHR32309">
    <property type="entry name" value="TYROSINE-PROTEIN KINASE"/>
    <property type="match status" value="1"/>
</dbReference>
<evidence type="ECO:0000313" key="3">
    <source>
        <dbReference type="Proteomes" id="UP000287467"/>
    </source>
</evidence>
<evidence type="ECO:0000256" key="1">
    <source>
        <dbReference type="SAM" id="Phobius"/>
    </source>
</evidence>
<name>A0A430VRI9_THESC</name>
<sequence>MEPKELTLLDLLAPLRQSGPRIALLAVTAGLLVYGASLLLPPRYESQALVRLDLQPPPRVGALVDQDQTQNQNYLSSLALALRTAAPAWRFPDGERVARLARVEWRDGDQTLRVQATGPTPRVARERASWLVQESQRFLRERVLETYRSLIQAELARGKEALETLRQRLEAEPPKTLFSSTSDPALAPYLEAQGVSPPVARSPNPAATYLALKRAELWAEMARLQAEVEKLEAFLREDGALERFLAVSELVPPTLPESPLSPRPLAYGALAALAVFFLGLLLIFFSALLREEGGQGT</sequence>
<feature type="transmembrane region" description="Helical" evidence="1">
    <location>
        <begin position="265"/>
        <end position="289"/>
    </location>
</feature>
<reference evidence="2 3" key="1">
    <citation type="journal article" date="2019" name="Extremophiles">
        <title>Biogeography of thermophiles and predominance of Thermus scotoductus in domestic water heaters.</title>
        <authorList>
            <person name="Wilpiszeski R.L."/>
            <person name="Zhang Z."/>
            <person name="House C.H."/>
        </authorList>
    </citation>
    <scope>NUCLEOTIDE SEQUENCE [LARGE SCALE GENOMIC DNA]</scope>
    <source>
        <strain evidence="2 3">1_S1</strain>
    </source>
</reference>
<accession>A0A430VRI9</accession>
<proteinExistence type="predicted"/>
<dbReference type="EMBL" id="PEMW01000175">
    <property type="protein sequence ID" value="RTI55836.1"/>
    <property type="molecule type" value="Genomic_DNA"/>
</dbReference>
<dbReference type="AlphaFoldDB" id="A0A430VRI9"/>
<keyword evidence="1" id="KW-1133">Transmembrane helix</keyword>
<protein>
    <submittedName>
        <fullName evidence="2">Lipopolysaccharide biosynthesis protein</fullName>
    </submittedName>
</protein>
<comment type="caution">
    <text evidence="2">The sequence shown here is derived from an EMBL/GenBank/DDBJ whole genome shotgun (WGS) entry which is preliminary data.</text>
</comment>
<organism evidence="2 3">
    <name type="scientific">Thermus scotoductus</name>
    <dbReference type="NCBI Taxonomy" id="37636"/>
    <lineage>
        <taxon>Bacteria</taxon>
        <taxon>Thermotogati</taxon>
        <taxon>Deinococcota</taxon>
        <taxon>Deinococci</taxon>
        <taxon>Thermales</taxon>
        <taxon>Thermaceae</taxon>
        <taxon>Thermus</taxon>
    </lineage>
</organism>
<dbReference type="RefSeq" id="WP_126248072.1">
    <property type="nucleotide sequence ID" value="NZ_PEMW01000175.1"/>
</dbReference>
<dbReference type="InterPro" id="IPR050445">
    <property type="entry name" value="Bact_polysacc_biosynth/exp"/>
</dbReference>
<gene>
    <name evidence="2" type="ORF">CSW14_06250</name>
</gene>